<dbReference type="RefSeq" id="WP_116760139.1">
    <property type="nucleotide sequence ID" value="NZ_QCZH01000001.1"/>
</dbReference>
<reference evidence="1 2" key="1">
    <citation type="submission" date="2018-04" db="EMBL/GenBank/DDBJ databases">
        <title>Flavobacterium sp. nov., isolated from glacier ice.</title>
        <authorList>
            <person name="Liu Q."/>
            <person name="Xin Y.-H."/>
        </authorList>
    </citation>
    <scope>NUCLEOTIDE SEQUENCE [LARGE SCALE GENOMIC DNA]</scope>
    <source>
        <strain evidence="1 2">LB2P30</strain>
    </source>
</reference>
<keyword evidence="2" id="KW-1185">Reference proteome</keyword>
<name>A0A2U1K3A1_9FLAO</name>
<sequence length="169" mass="20012">MNKKYYTLILNDSQHIKQTASIEKIDLKKIIYVIESNWKFDSASKNNNFYKHIIKNNSIQDIIGNFMVLDDIKCSFEGDETWSVVIKPNHYAVCQKVKITDKLDFEKVIPFDNSEHSEVFFKELLSYVEKLNKYGTHIAIEDINYRDKTITRLESKILDLQKQLKFNHK</sequence>
<accession>A0A2U1K3A1</accession>
<gene>
    <name evidence="1" type="ORF">DB891_02285</name>
</gene>
<organism evidence="1 2">
    <name type="scientific">Flavobacterium laiguense</name>
    <dbReference type="NCBI Taxonomy" id="2169409"/>
    <lineage>
        <taxon>Bacteria</taxon>
        <taxon>Pseudomonadati</taxon>
        <taxon>Bacteroidota</taxon>
        <taxon>Flavobacteriia</taxon>
        <taxon>Flavobacteriales</taxon>
        <taxon>Flavobacteriaceae</taxon>
        <taxon>Flavobacterium</taxon>
    </lineage>
</organism>
<proteinExistence type="predicted"/>
<dbReference type="Proteomes" id="UP000245618">
    <property type="component" value="Unassembled WGS sequence"/>
</dbReference>
<evidence type="ECO:0000313" key="1">
    <source>
        <dbReference type="EMBL" id="PWA11654.1"/>
    </source>
</evidence>
<protein>
    <submittedName>
        <fullName evidence="1">Uncharacterized protein</fullName>
    </submittedName>
</protein>
<comment type="caution">
    <text evidence="1">The sequence shown here is derived from an EMBL/GenBank/DDBJ whole genome shotgun (WGS) entry which is preliminary data.</text>
</comment>
<dbReference type="AlphaFoldDB" id="A0A2U1K3A1"/>
<evidence type="ECO:0000313" key="2">
    <source>
        <dbReference type="Proteomes" id="UP000245618"/>
    </source>
</evidence>
<dbReference type="EMBL" id="QCZH01000001">
    <property type="protein sequence ID" value="PWA11654.1"/>
    <property type="molecule type" value="Genomic_DNA"/>
</dbReference>